<evidence type="ECO:0008006" key="4">
    <source>
        <dbReference type="Google" id="ProtNLM"/>
    </source>
</evidence>
<comment type="caution">
    <text evidence="2">The sequence shown here is derived from an EMBL/GenBank/DDBJ whole genome shotgun (WGS) entry which is preliminary data.</text>
</comment>
<sequence>MPPDDHGHRLPESGRTTRRGRSAAGTAVLAVALLAAGAGGVLGARWVLTELRSQECEFRAAERTETFTPEQSANAATITMVAVERDLPRRAVSIALATAIQESGLRNITYGDADSVGLFQQRPSQGWGTEEEILDPVYASHAFYDALLEVPGWQDLEITVAAQEVQRSAYPDAYADHEWEGRVLASTLTGETPAGMGCSLDPAGESGSATDLLAKAERTFGASGQVEGTTLTITAASEDSAWAVAAWAVAHAEAESVVSVQVDGMQWDRSQETPTWHNDEDGGASGATVLITVAG</sequence>
<evidence type="ECO:0000313" key="3">
    <source>
        <dbReference type="Proteomes" id="UP000319516"/>
    </source>
</evidence>
<proteinExistence type="predicted"/>
<gene>
    <name evidence="2" type="ORF">FB467_1238</name>
</gene>
<dbReference type="RefSeq" id="WP_141784310.1">
    <property type="nucleotide sequence ID" value="NZ_BAAAIK010000004.1"/>
</dbReference>
<dbReference type="OrthoDB" id="5171895at2"/>
<evidence type="ECO:0000256" key="1">
    <source>
        <dbReference type="SAM" id="MobiDB-lite"/>
    </source>
</evidence>
<dbReference type="EMBL" id="VFOP01000001">
    <property type="protein sequence ID" value="TQL50135.1"/>
    <property type="molecule type" value="Genomic_DNA"/>
</dbReference>
<keyword evidence="3" id="KW-1185">Reference proteome</keyword>
<accession>A0A542YPW1</accession>
<name>A0A542YPW1_9MICO</name>
<protein>
    <recommendedName>
        <fullName evidence="4">Heavy metal transporter</fullName>
    </recommendedName>
</protein>
<feature type="compositionally biased region" description="Basic and acidic residues" evidence="1">
    <location>
        <begin position="1"/>
        <end position="12"/>
    </location>
</feature>
<evidence type="ECO:0000313" key="2">
    <source>
        <dbReference type="EMBL" id="TQL50135.1"/>
    </source>
</evidence>
<feature type="region of interest" description="Disordered" evidence="1">
    <location>
        <begin position="1"/>
        <end position="21"/>
    </location>
</feature>
<organism evidence="2 3">
    <name type="scientific">Ornithinicoccus hortensis</name>
    <dbReference type="NCBI Taxonomy" id="82346"/>
    <lineage>
        <taxon>Bacteria</taxon>
        <taxon>Bacillati</taxon>
        <taxon>Actinomycetota</taxon>
        <taxon>Actinomycetes</taxon>
        <taxon>Micrococcales</taxon>
        <taxon>Intrasporangiaceae</taxon>
        <taxon>Ornithinicoccus</taxon>
    </lineage>
</organism>
<reference evidence="2 3" key="1">
    <citation type="submission" date="2019-06" db="EMBL/GenBank/DDBJ databases">
        <title>Sequencing the genomes of 1000 actinobacteria strains.</title>
        <authorList>
            <person name="Klenk H.-P."/>
        </authorList>
    </citation>
    <scope>NUCLEOTIDE SEQUENCE [LARGE SCALE GENOMIC DNA]</scope>
    <source>
        <strain evidence="2 3">DSM 12335</strain>
    </source>
</reference>
<dbReference type="Proteomes" id="UP000319516">
    <property type="component" value="Unassembled WGS sequence"/>
</dbReference>
<dbReference type="AlphaFoldDB" id="A0A542YPW1"/>